<organism evidence="1 2">
    <name type="scientific">Acanthoscelides obtectus</name>
    <name type="common">Bean weevil</name>
    <name type="synonym">Bruchus obtectus</name>
    <dbReference type="NCBI Taxonomy" id="200917"/>
    <lineage>
        <taxon>Eukaryota</taxon>
        <taxon>Metazoa</taxon>
        <taxon>Ecdysozoa</taxon>
        <taxon>Arthropoda</taxon>
        <taxon>Hexapoda</taxon>
        <taxon>Insecta</taxon>
        <taxon>Pterygota</taxon>
        <taxon>Neoptera</taxon>
        <taxon>Endopterygota</taxon>
        <taxon>Coleoptera</taxon>
        <taxon>Polyphaga</taxon>
        <taxon>Cucujiformia</taxon>
        <taxon>Chrysomeloidea</taxon>
        <taxon>Chrysomelidae</taxon>
        <taxon>Bruchinae</taxon>
        <taxon>Bruchini</taxon>
        <taxon>Acanthoscelides</taxon>
    </lineage>
</organism>
<name>A0A9P0KEU9_ACAOB</name>
<proteinExistence type="predicted"/>
<gene>
    <name evidence="1" type="ORF">ACAOBT_LOCUS10836</name>
</gene>
<dbReference type="OrthoDB" id="266020at2759"/>
<dbReference type="AlphaFoldDB" id="A0A9P0KEU9"/>
<keyword evidence="2" id="KW-1185">Reference proteome</keyword>
<dbReference type="Proteomes" id="UP001152888">
    <property type="component" value="Unassembled WGS sequence"/>
</dbReference>
<evidence type="ECO:0000313" key="1">
    <source>
        <dbReference type="EMBL" id="CAH1973969.1"/>
    </source>
</evidence>
<reference evidence="1" key="1">
    <citation type="submission" date="2022-03" db="EMBL/GenBank/DDBJ databases">
        <authorList>
            <person name="Sayadi A."/>
        </authorList>
    </citation>
    <scope>NUCLEOTIDE SEQUENCE</scope>
</reference>
<dbReference type="EMBL" id="CAKOFQ010006816">
    <property type="protein sequence ID" value="CAH1973969.1"/>
    <property type="molecule type" value="Genomic_DNA"/>
</dbReference>
<sequence length="44" mass="5180">MTLLFFTNINTHLHALEPIFKAPIPLVCWQIPNGIFECVNCFFW</sequence>
<comment type="caution">
    <text evidence="1">The sequence shown here is derived from an EMBL/GenBank/DDBJ whole genome shotgun (WGS) entry which is preliminary data.</text>
</comment>
<evidence type="ECO:0000313" key="2">
    <source>
        <dbReference type="Proteomes" id="UP001152888"/>
    </source>
</evidence>
<accession>A0A9P0KEU9</accession>
<protein>
    <submittedName>
        <fullName evidence="1">Uncharacterized protein</fullName>
    </submittedName>
</protein>